<dbReference type="PANTHER" id="PTHR37909">
    <property type="entry name" value="S-ADENOSYL-L-METHIONINE-DEPENDENT METHYLTRANSFERASES SUPERFAMILY PROTEIN"/>
    <property type="match status" value="1"/>
</dbReference>
<proteinExistence type="predicted"/>
<keyword evidence="3" id="KW-1185">Reference proteome</keyword>
<keyword evidence="1" id="KW-1133">Transmembrane helix</keyword>
<gene>
    <name evidence="2" type="ORF">RND81_01G207700</name>
</gene>
<name>A0AAW1N8X5_SAPOF</name>
<keyword evidence="1" id="KW-0812">Transmembrane</keyword>
<comment type="caution">
    <text evidence="2">The sequence shown here is derived from an EMBL/GenBank/DDBJ whole genome shotgun (WGS) entry which is preliminary data.</text>
</comment>
<dbReference type="PANTHER" id="PTHR37909:SF1">
    <property type="entry name" value="S-ADENOSYL-L-METHIONINE-DEPENDENT METHYLTRANSFERASES SUPERFAMILY PROTEIN"/>
    <property type="match status" value="1"/>
</dbReference>
<dbReference type="AlphaFoldDB" id="A0AAW1N8X5"/>
<evidence type="ECO:0000313" key="3">
    <source>
        <dbReference type="Proteomes" id="UP001443914"/>
    </source>
</evidence>
<dbReference type="SUPFAM" id="SSF53335">
    <property type="entry name" value="S-adenosyl-L-methionine-dependent methyltransferases"/>
    <property type="match status" value="1"/>
</dbReference>
<evidence type="ECO:0000313" key="2">
    <source>
        <dbReference type="EMBL" id="KAK9758109.1"/>
    </source>
</evidence>
<evidence type="ECO:0008006" key="4">
    <source>
        <dbReference type="Google" id="ProtNLM"/>
    </source>
</evidence>
<keyword evidence="1" id="KW-0472">Membrane</keyword>
<feature type="transmembrane region" description="Helical" evidence="1">
    <location>
        <begin position="36"/>
        <end position="56"/>
    </location>
</feature>
<dbReference type="EMBL" id="JBDFQZ010000001">
    <property type="protein sequence ID" value="KAK9758109.1"/>
    <property type="molecule type" value="Genomic_DNA"/>
</dbReference>
<dbReference type="Gene3D" id="3.40.50.150">
    <property type="entry name" value="Vaccinia Virus protein VP39"/>
    <property type="match status" value="1"/>
</dbReference>
<accession>A0AAW1N8X5</accession>
<reference evidence="2" key="1">
    <citation type="submission" date="2024-03" db="EMBL/GenBank/DDBJ databases">
        <title>WGS assembly of Saponaria officinalis var. Norfolk2.</title>
        <authorList>
            <person name="Jenkins J."/>
            <person name="Shu S."/>
            <person name="Grimwood J."/>
            <person name="Barry K."/>
            <person name="Goodstein D."/>
            <person name="Schmutz J."/>
            <person name="Leebens-Mack J."/>
            <person name="Osbourn A."/>
        </authorList>
    </citation>
    <scope>NUCLEOTIDE SEQUENCE [LARGE SCALE GENOMIC DNA]</scope>
    <source>
        <strain evidence="2">JIC</strain>
    </source>
</reference>
<dbReference type="InterPro" id="IPR029063">
    <property type="entry name" value="SAM-dependent_MTases_sf"/>
</dbReference>
<dbReference type="Proteomes" id="UP001443914">
    <property type="component" value="Unassembled WGS sequence"/>
</dbReference>
<protein>
    <recommendedName>
        <fullName evidence="4">S-adenosyl-L-methionine-dependent methyltransferase</fullName>
    </recommendedName>
</protein>
<organism evidence="2 3">
    <name type="scientific">Saponaria officinalis</name>
    <name type="common">Common soapwort</name>
    <name type="synonym">Lychnis saponaria</name>
    <dbReference type="NCBI Taxonomy" id="3572"/>
    <lineage>
        <taxon>Eukaryota</taxon>
        <taxon>Viridiplantae</taxon>
        <taxon>Streptophyta</taxon>
        <taxon>Embryophyta</taxon>
        <taxon>Tracheophyta</taxon>
        <taxon>Spermatophyta</taxon>
        <taxon>Magnoliopsida</taxon>
        <taxon>eudicotyledons</taxon>
        <taxon>Gunneridae</taxon>
        <taxon>Pentapetalae</taxon>
        <taxon>Caryophyllales</taxon>
        <taxon>Caryophyllaceae</taxon>
        <taxon>Caryophylleae</taxon>
        <taxon>Saponaria</taxon>
    </lineage>
</organism>
<sequence length="339" mass="38235">MNKQDFLHHQQLSSNFHHNRRPYTWRNTTNYVRNNYIFISYIILLILTYALGFFTAKSSKQNIVNPVAVKPMTVTEFTSVDKKNNCPPATSLLQTDPNNDHNIFGPVCGNPIRADSIRSEIINRVYNGTSPYENFPPAHVADLLKPKRLKGWGSTGSVFETLIKKNRPKTIIEVGTFLGASATHMAKLTRQLGLETQILCVDDFRGWPGFRDRVNYVASINGDVLLFYQFIQNVVSLNATESIIPIPFSTGSALTKLCELGVLADLIEVDAGHDFHSAWSDINMAYKLLRPGGVMFGHDYFTAYDNKGVRRAVDLFAKVHGFKISSDGQHWILDDHRRA</sequence>
<dbReference type="Pfam" id="PF13578">
    <property type="entry name" value="Methyltransf_24"/>
    <property type="match status" value="1"/>
</dbReference>
<evidence type="ECO:0000256" key="1">
    <source>
        <dbReference type="SAM" id="Phobius"/>
    </source>
</evidence>